<evidence type="ECO:0000256" key="3">
    <source>
        <dbReference type="ARBA" id="ARBA00022475"/>
    </source>
</evidence>
<dbReference type="AlphaFoldDB" id="A0A7X0RYY0"/>
<sequence length="114" mass="12286">MKKEVNGVGWLFLSMAILLELSGTVSMKLSESFTRVVPSVLMFVFYGASFTSLNYALGYLEVSAVYAIWSGVGIVLIALAGYFIFQERLSLASVLWIGVIVIGVAGLSISNKGH</sequence>
<dbReference type="GO" id="GO:0005886">
    <property type="term" value="C:plasma membrane"/>
    <property type="evidence" value="ECO:0007669"/>
    <property type="project" value="UniProtKB-SubCell"/>
</dbReference>
<evidence type="ECO:0000256" key="2">
    <source>
        <dbReference type="ARBA" id="ARBA00022448"/>
    </source>
</evidence>
<comment type="subcellular location">
    <subcellularLocation>
        <location evidence="1 7">Cell membrane</location>
        <topology evidence="1 7">Multi-pass membrane protein</topology>
    </subcellularLocation>
</comment>
<dbReference type="Gene3D" id="1.10.3730.20">
    <property type="match status" value="1"/>
</dbReference>
<feature type="transmembrane region" description="Helical" evidence="8">
    <location>
        <begin position="37"/>
        <end position="57"/>
    </location>
</feature>
<protein>
    <submittedName>
        <fullName evidence="9">Multidrug efflux SMR transporter</fullName>
    </submittedName>
</protein>
<dbReference type="InterPro" id="IPR037185">
    <property type="entry name" value="EmrE-like"/>
</dbReference>
<gene>
    <name evidence="9" type="ORF">H7C19_28575</name>
</gene>
<comment type="caution">
    <text evidence="9">The sequence shown here is derived from an EMBL/GenBank/DDBJ whole genome shotgun (WGS) entry which is preliminary data.</text>
</comment>
<evidence type="ECO:0000256" key="1">
    <source>
        <dbReference type="ARBA" id="ARBA00004651"/>
    </source>
</evidence>
<organism evidence="9 10">
    <name type="scientific">Cohnella nanjingensis</name>
    <dbReference type="NCBI Taxonomy" id="1387779"/>
    <lineage>
        <taxon>Bacteria</taxon>
        <taxon>Bacillati</taxon>
        <taxon>Bacillota</taxon>
        <taxon>Bacilli</taxon>
        <taxon>Bacillales</taxon>
        <taxon>Paenibacillaceae</taxon>
        <taxon>Cohnella</taxon>
    </lineage>
</organism>
<name>A0A7X0RYY0_9BACL</name>
<dbReference type="FunFam" id="1.10.3730.20:FF:000001">
    <property type="entry name" value="Quaternary ammonium compound resistance transporter SugE"/>
    <property type="match status" value="1"/>
</dbReference>
<accession>A0A7X0RYY0</accession>
<feature type="transmembrane region" description="Helical" evidence="8">
    <location>
        <begin position="64"/>
        <end position="85"/>
    </location>
</feature>
<dbReference type="SUPFAM" id="SSF103481">
    <property type="entry name" value="Multidrug resistance efflux transporter EmrE"/>
    <property type="match status" value="1"/>
</dbReference>
<dbReference type="Pfam" id="PF00893">
    <property type="entry name" value="Multi_Drug_Res"/>
    <property type="match status" value="1"/>
</dbReference>
<evidence type="ECO:0000256" key="4">
    <source>
        <dbReference type="ARBA" id="ARBA00022692"/>
    </source>
</evidence>
<dbReference type="PANTHER" id="PTHR30561">
    <property type="entry name" value="SMR FAMILY PROTON-DEPENDENT DRUG EFFLUX TRANSPORTER SUGE"/>
    <property type="match status" value="1"/>
</dbReference>
<evidence type="ECO:0000256" key="8">
    <source>
        <dbReference type="SAM" id="Phobius"/>
    </source>
</evidence>
<keyword evidence="2" id="KW-0813">Transport</keyword>
<dbReference type="Proteomes" id="UP000547209">
    <property type="component" value="Unassembled WGS sequence"/>
</dbReference>
<dbReference type="PANTHER" id="PTHR30561:SF1">
    <property type="entry name" value="MULTIDRUG TRANSPORTER EMRE"/>
    <property type="match status" value="1"/>
</dbReference>
<evidence type="ECO:0000256" key="5">
    <source>
        <dbReference type="ARBA" id="ARBA00022989"/>
    </source>
</evidence>
<evidence type="ECO:0000313" key="9">
    <source>
        <dbReference type="EMBL" id="MBB6674644.1"/>
    </source>
</evidence>
<evidence type="ECO:0000256" key="6">
    <source>
        <dbReference type="ARBA" id="ARBA00023136"/>
    </source>
</evidence>
<dbReference type="InterPro" id="IPR000390">
    <property type="entry name" value="Small_drug/metabolite_transptr"/>
</dbReference>
<keyword evidence="3" id="KW-1003">Cell membrane</keyword>
<dbReference type="InterPro" id="IPR045324">
    <property type="entry name" value="Small_multidrug_res"/>
</dbReference>
<keyword evidence="5 8" id="KW-1133">Transmembrane helix</keyword>
<dbReference type="GO" id="GO:0022857">
    <property type="term" value="F:transmembrane transporter activity"/>
    <property type="evidence" value="ECO:0007669"/>
    <property type="project" value="InterPro"/>
</dbReference>
<feature type="transmembrane region" description="Helical" evidence="8">
    <location>
        <begin position="91"/>
        <end position="109"/>
    </location>
</feature>
<keyword evidence="10" id="KW-1185">Reference proteome</keyword>
<reference evidence="9 10" key="1">
    <citation type="submission" date="2020-08" db="EMBL/GenBank/DDBJ databases">
        <title>Cohnella phylogeny.</title>
        <authorList>
            <person name="Dunlap C."/>
        </authorList>
    </citation>
    <scope>NUCLEOTIDE SEQUENCE [LARGE SCALE GENOMIC DNA]</scope>
    <source>
        <strain evidence="9 10">DSM 28246</strain>
    </source>
</reference>
<proteinExistence type="inferred from homology"/>
<evidence type="ECO:0000313" key="10">
    <source>
        <dbReference type="Proteomes" id="UP000547209"/>
    </source>
</evidence>
<comment type="similarity">
    <text evidence="7">Belongs to the drug/metabolite transporter (DMT) superfamily. Small multidrug resistance (SMR) (TC 2.A.7.1) family.</text>
</comment>
<keyword evidence="6 8" id="KW-0472">Membrane</keyword>
<evidence type="ECO:0000256" key="7">
    <source>
        <dbReference type="RuleBase" id="RU003942"/>
    </source>
</evidence>
<keyword evidence="4 7" id="KW-0812">Transmembrane</keyword>
<dbReference type="EMBL" id="JACJVP010000050">
    <property type="protein sequence ID" value="MBB6674644.1"/>
    <property type="molecule type" value="Genomic_DNA"/>
</dbReference>